<dbReference type="InterPro" id="IPR039670">
    <property type="entry name" value="NPC2-like"/>
</dbReference>
<dbReference type="KEGG" id="nve:5506650"/>
<keyword evidence="9" id="KW-1185">Reference proteome</keyword>
<dbReference type="CDD" id="cd00916">
    <property type="entry name" value="Npc2_like"/>
    <property type="match status" value="1"/>
</dbReference>
<accession>A7SM29</accession>
<keyword evidence="5" id="KW-1015">Disulfide bond</keyword>
<evidence type="ECO:0000256" key="2">
    <source>
        <dbReference type="ARBA" id="ARBA00006370"/>
    </source>
</evidence>
<dbReference type="SMART" id="SM00737">
    <property type="entry name" value="ML"/>
    <property type="match status" value="1"/>
</dbReference>
<dbReference type="STRING" id="45351.A7SM29"/>
<reference evidence="8 9" key="1">
    <citation type="journal article" date="2007" name="Science">
        <title>Sea anemone genome reveals ancestral eumetazoan gene repertoire and genomic organization.</title>
        <authorList>
            <person name="Putnam N.H."/>
            <person name="Srivastava M."/>
            <person name="Hellsten U."/>
            <person name="Dirks B."/>
            <person name="Chapman J."/>
            <person name="Salamov A."/>
            <person name="Terry A."/>
            <person name="Shapiro H."/>
            <person name="Lindquist E."/>
            <person name="Kapitonov V.V."/>
            <person name="Jurka J."/>
            <person name="Genikhovich G."/>
            <person name="Grigoriev I.V."/>
            <person name="Lucas S.M."/>
            <person name="Steele R.E."/>
            <person name="Finnerty J.R."/>
            <person name="Technau U."/>
            <person name="Martindale M.Q."/>
            <person name="Rokhsar D.S."/>
        </authorList>
    </citation>
    <scope>NUCLEOTIDE SEQUENCE [LARGE SCALE GENOMIC DNA]</scope>
    <source>
        <strain evidence="9">CH2 X CH6</strain>
    </source>
</reference>
<dbReference type="GO" id="GO:0032934">
    <property type="term" value="F:sterol binding"/>
    <property type="evidence" value="ECO:0000318"/>
    <property type="project" value="GO_Central"/>
</dbReference>
<dbReference type="GO" id="GO:0015918">
    <property type="term" value="P:sterol transport"/>
    <property type="evidence" value="ECO:0000318"/>
    <property type="project" value="GO_Central"/>
</dbReference>
<evidence type="ECO:0000256" key="3">
    <source>
        <dbReference type="ARBA" id="ARBA00022525"/>
    </source>
</evidence>
<keyword evidence="4 6" id="KW-0732">Signal</keyword>
<dbReference type="InterPro" id="IPR003172">
    <property type="entry name" value="ML_dom"/>
</dbReference>
<name>A7SM29_NEMVE</name>
<gene>
    <name evidence="8" type="ORF">NEMVEDRAFT_v1g214377</name>
</gene>
<evidence type="ECO:0000256" key="1">
    <source>
        <dbReference type="ARBA" id="ARBA00004613"/>
    </source>
</evidence>
<dbReference type="SUPFAM" id="SSF81296">
    <property type="entry name" value="E set domains"/>
    <property type="match status" value="1"/>
</dbReference>
<keyword evidence="3" id="KW-0964">Secreted</keyword>
<comment type="similarity">
    <text evidence="2">Belongs to the NPC2 family.</text>
</comment>
<dbReference type="eggNOG" id="KOG4063">
    <property type="taxonomic scope" value="Eukaryota"/>
</dbReference>
<feature type="signal peptide" evidence="6">
    <location>
        <begin position="1"/>
        <end position="19"/>
    </location>
</feature>
<dbReference type="PANTHER" id="PTHR11306">
    <property type="entry name" value="NIEMANN PICK TYPE C2 PROTEIN NPC2-RELATED"/>
    <property type="match status" value="1"/>
</dbReference>
<dbReference type="InterPro" id="IPR033916">
    <property type="entry name" value="ML_Npc2-like"/>
</dbReference>
<dbReference type="PANTHER" id="PTHR11306:SF68">
    <property type="entry name" value="NPC INTRACELLULAR CHOLESTEROL TRANSPORTER 2"/>
    <property type="match status" value="1"/>
</dbReference>
<dbReference type="Gene3D" id="2.60.40.770">
    <property type="match status" value="1"/>
</dbReference>
<evidence type="ECO:0000256" key="6">
    <source>
        <dbReference type="SAM" id="SignalP"/>
    </source>
</evidence>
<sequence>MKFLCGAAILLFLLCEARAKKVKFQDCGSKKGELISVDLTPCSSDPCVIKRGANASGVITFIPHEVVTSSKVLAYAIFGLIPVPLPLPNSDGCKGYGLTCPLKSGKQVELVFEHYIDQTFPTGHLTLKAELKDQDSDVVICGKIPMTLE</sequence>
<dbReference type="OMA" id="EPCEIPK"/>
<feature type="domain" description="MD-2-related lipid-recognition" evidence="7">
    <location>
        <begin position="24"/>
        <end position="146"/>
    </location>
</feature>
<dbReference type="InParanoid" id="A7SM29"/>
<dbReference type="Pfam" id="PF02221">
    <property type="entry name" value="E1_DerP2_DerF2"/>
    <property type="match status" value="1"/>
</dbReference>
<protein>
    <recommendedName>
        <fullName evidence="7">MD-2-related lipid-recognition domain-containing protein</fullName>
    </recommendedName>
</protein>
<proteinExistence type="inferred from homology"/>
<dbReference type="HOGENOM" id="CLU_109192_1_0_1"/>
<dbReference type="GO" id="GO:0032367">
    <property type="term" value="P:intracellular cholesterol transport"/>
    <property type="evidence" value="ECO:0007669"/>
    <property type="project" value="InterPro"/>
</dbReference>
<dbReference type="OrthoDB" id="6489092at2759"/>
<comment type="subcellular location">
    <subcellularLocation>
        <location evidence="1">Secreted</location>
    </subcellularLocation>
</comment>
<dbReference type="EMBL" id="DS469704">
    <property type="protein sequence ID" value="EDO35255.1"/>
    <property type="molecule type" value="Genomic_DNA"/>
</dbReference>
<dbReference type="InterPro" id="IPR014756">
    <property type="entry name" value="Ig_E-set"/>
</dbReference>
<evidence type="ECO:0000259" key="7">
    <source>
        <dbReference type="SMART" id="SM00737"/>
    </source>
</evidence>
<evidence type="ECO:0000313" key="8">
    <source>
        <dbReference type="EMBL" id="EDO35255.1"/>
    </source>
</evidence>
<evidence type="ECO:0000313" key="9">
    <source>
        <dbReference type="Proteomes" id="UP000001593"/>
    </source>
</evidence>
<organism evidence="8 9">
    <name type="scientific">Nematostella vectensis</name>
    <name type="common">Starlet sea anemone</name>
    <dbReference type="NCBI Taxonomy" id="45351"/>
    <lineage>
        <taxon>Eukaryota</taxon>
        <taxon>Metazoa</taxon>
        <taxon>Cnidaria</taxon>
        <taxon>Anthozoa</taxon>
        <taxon>Hexacorallia</taxon>
        <taxon>Actiniaria</taxon>
        <taxon>Edwardsiidae</taxon>
        <taxon>Nematostella</taxon>
    </lineage>
</organism>
<dbReference type="FunFam" id="2.60.40.770:FF:000001">
    <property type="entry name" value="NPC intracellular cholesterol transporter 2"/>
    <property type="match status" value="1"/>
</dbReference>
<dbReference type="PhylomeDB" id="A7SM29"/>
<evidence type="ECO:0000256" key="4">
    <source>
        <dbReference type="ARBA" id="ARBA00022729"/>
    </source>
</evidence>
<evidence type="ECO:0000256" key="5">
    <source>
        <dbReference type="ARBA" id="ARBA00023157"/>
    </source>
</evidence>
<feature type="chain" id="PRO_5002712924" description="MD-2-related lipid-recognition domain-containing protein" evidence="6">
    <location>
        <begin position="20"/>
        <end position="149"/>
    </location>
</feature>
<dbReference type="Proteomes" id="UP000001593">
    <property type="component" value="Unassembled WGS sequence"/>
</dbReference>
<dbReference type="GO" id="GO:0005576">
    <property type="term" value="C:extracellular region"/>
    <property type="evidence" value="ECO:0007669"/>
    <property type="project" value="UniProtKB-SubCell"/>
</dbReference>
<dbReference type="AlphaFoldDB" id="A7SM29"/>